<comment type="subcellular location">
    <subcellularLocation>
        <location evidence="2">Cell membrane</location>
        <topology evidence="2">Lipid-anchor</topology>
    </subcellularLocation>
</comment>
<sequence>MAVQLVTHSIHSGIIWLFAAALMTSGCMTMAPDSKAPEIAASVPQAYNKIDGAGSYKPERWWTYFEDPVLNSLLDEALAKNLDLAEASARLRAAEAQARISRSGLFPQINAGVDGSYSDSPSAGTAFGSVPGAGTQRIEIENYSSSLAFSYELDIWDKLRNGARAGRADAFAAAADLQAVRLAVQAETITSYFDIVDARHQIELTVKIIDILGDRVEQTENRYQRGLASSFELYQVRQDFRNIQAGLPQRESQLAATEGQLAVLVGRYSDNMDQFLAQKLTPKLIFRPIPSGLPIALLEQRPDIYAEGRRLDSARYNLGARRAERFPSLSLSAASGSQAGSPAGLFDIFDKWVLNLGASLTAPLFQGGRIRANIEIADAQYAQQTAVYARTVLTAYQEVGSAMERYEEERQRYRFLFSQLDEASSAAQLQSRRFASGVGSYVDYLDALRAQYQVQSSLSSAARDVALARLAVHRALGGSWNDGSSVPDTNPVIQGDK</sequence>
<evidence type="ECO:0000256" key="2">
    <source>
        <dbReference type="RuleBase" id="RU362097"/>
    </source>
</evidence>
<dbReference type="Pfam" id="PF02321">
    <property type="entry name" value="OEP"/>
    <property type="match status" value="2"/>
</dbReference>
<evidence type="ECO:0000313" key="4">
    <source>
        <dbReference type="Proteomes" id="UP000501600"/>
    </source>
</evidence>
<dbReference type="EMBL" id="CP051217">
    <property type="protein sequence ID" value="QJB70894.1"/>
    <property type="molecule type" value="Genomic_DNA"/>
</dbReference>
<dbReference type="GO" id="GO:0015562">
    <property type="term" value="F:efflux transmembrane transporter activity"/>
    <property type="evidence" value="ECO:0007669"/>
    <property type="project" value="InterPro"/>
</dbReference>
<keyword evidence="2" id="KW-0812">Transmembrane</keyword>
<gene>
    <name evidence="3" type="ORF">HF685_15195</name>
</gene>
<dbReference type="Gene3D" id="2.20.200.10">
    <property type="entry name" value="Outer membrane efflux proteins (OEP)"/>
    <property type="match status" value="1"/>
</dbReference>
<reference evidence="3 4" key="1">
    <citation type="submission" date="2020-04" db="EMBL/GenBank/DDBJ databases">
        <title>Genome sequence for Sphingorhabdus sp. strain M1.</title>
        <authorList>
            <person name="Park S.-J."/>
        </authorList>
    </citation>
    <scope>NUCLEOTIDE SEQUENCE [LARGE SCALE GENOMIC DNA]</scope>
    <source>
        <strain evidence="3 4">JK6</strain>
    </source>
</reference>
<dbReference type="AlphaFoldDB" id="A0A6H2DRD1"/>
<evidence type="ECO:0000313" key="3">
    <source>
        <dbReference type="EMBL" id="QJB70894.1"/>
    </source>
</evidence>
<accession>A0A6H2DRD1</accession>
<dbReference type="SUPFAM" id="SSF56954">
    <property type="entry name" value="Outer membrane efflux proteins (OEP)"/>
    <property type="match status" value="1"/>
</dbReference>
<dbReference type="RefSeq" id="WP_168821571.1">
    <property type="nucleotide sequence ID" value="NZ_CP051217.1"/>
</dbReference>
<protein>
    <submittedName>
        <fullName evidence="3">TolC family protein</fullName>
    </submittedName>
</protein>
<dbReference type="InterPro" id="IPR003423">
    <property type="entry name" value="OMP_efflux"/>
</dbReference>
<dbReference type="GO" id="GO:0005886">
    <property type="term" value="C:plasma membrane"/>
    <property type="evidence" value="ECO:0007669"/>
    <property type="project" value="UniProtKB-SubCell"/>
</dbReference>
<keyword evidence="2" id="KW-1134">Transmembrane beta strand</keyword>
<dbReference type="InterPro" id="IPR010131">
    <property type="entry name" value="MdtP/NodT-like"/>
</dbReference>
<keyword evidence="4" id="KW-1185">Reference proteome</keyword>
<keyword evidence="2" id="KW-0472">Membrane</keyword>
<keyword evidence="2" id="KW-0564">Palmitate</keyword>
<evidence type="ECO:0000256" key="1">
    <source>
        <dbReference type="ARBA" id="ARBA00007613"/>
    </source>
</evidence>
<dbReference type="NCBIfam" id="TIGR01845">
    <property type="entry name" value="outer_NodT"/>
    <property type="match status" value="1"/>
</dbReference>
<dbReference type="PANTHER" id="PTHR30203">
    <property type="entry name" value="OUTER MEMBRANE CATION EFFLUX PROTEIN"/>
    <property type="match status" value="1"/>
</dbReference>
<keyword evidence="2" id="KW-0449">Lipoprotein</keyword>
<name>A0A6H2DRD1_9SPHN</name>
<proteinExistence type="inferred from homology"/>
<dbReference type="Proteomes" id="UP000501600">
    <property type="component" value="Chromosome"/>
</dbReference>
<comment type="similarity">
    <text evidence="1 2">Belongs to the outer membrane factor (OMF) (TC 1.B.17) family.</text>
</comment>
<dbReference type="KEGG" id="phao:HF685_15195"/>
<organism evidence="3 4">
    <name type="scientific">Parasphingorhabdus halotolerans</name>
    <dbReference type="NCBI Taxonomy" id="2725558"/>
    <lineage>
        <taxon>Bacteria</taxon>
        <taxon>Pseudomonadati</taxon>
        <taxon>Pseudomonadota</taxon>
        <taxon>Alphaproteobacteria</taxon>
        <taxon>Sphingomonadales</taxon>
        <taxon>Sphingomonadaceae</taxon>
        <taxon>Parasphingorhabdus</taxon>
    </lineage>
</organism>
<dbReference type="Gene3D" id="1.20.1600.10">
    <property type="entry name" value="Outer membrane efflux proteins (OEP)"/>
    <property type="match status" value="1"/>
</dbReference>